<feature type="region of interest" description="Disordered" evidence="1">
    <location>
        <begin position="1"/>
        <end position="26"/>
    </location>
</feature>
<dbReference type="AlphaFoldDB" id="A0A813JJX8"/>
<dbReference type="Proteomes" id="UP000626109">
    <property type="component" value="Unassembled WGS sequence"/>
</dbReference>
<gene>
    <name evidence="2" type="ORF">PGLA2088_LOCUS22720</name>
</gene>
<reference evidence="2" key="1">
    <citation type="submission" date="2021-02" db="EMBL/GenBank/DDBJ databases">
        <authorList>
            <person name="Dougan E. K."/>
            <person name="Rhodes N."/>
            <person name="Thang M."/>
            <person name="Chan C."/>
        </authorList>
    </citation>
    <scope>NUCLEOTIDE SEQUENCE</scope>
</reference>
<name>A0A813JJX8_POLGL</name>
<evidence type="ECO:0000313" key="2">
    <source>
        <dbReference type="EMBL" id="CAE8681980.1"/>
    </source>
</evidence>
<organism evidence="2 3">
    <name type="scientific">Polarella glacialis</name>
    <name type="common">Dinoflagellate</name>
    <dbReference type="NCBI Taxonomy" id="89957"/>
    <lineage>
        <taxon>Eukaryota</taxon>
        <taxon>Sar</taxon>
        <taxon>Alveolata</taxon>
        <taxon>Dinophyceae</taxon>
        <taxon>Suessiales</taxon>
        <taxon>Suessiaceae</taxon>
        <taxon>Polarella</taxon>
    </lineage>
</organism>
<dbReference type="EMBL" id="CAJNNW010026016">
    <property type="protein sequence ID" value="CAE8681980.1"/>
    <property type="molecule type" value="Genomic_DNA"/>
</dbReference>
<evidence type="ECO:0000256" key="1">
    <source>
        <dbReference type="SAM" id="MobiDB-lite"/>
    </source>
</evidence>
<protein>
    <submittedName>
        <fullName evidence="2">Uncharacterized protein</fullName>
    </submittedName>
</protein>
<sequence>MFTSQVSPCSPLGARETGSSTPAHGSVTPIPCADTIGLYCAAMANQLAVLKGCNTFSPVFMRLHGVRSPFSDSSQERLLPKNLLGSDPNSSRVSDAMSPTCQSHTGPWVQFQGSDVNDRWVCIPSGIVERHKAQFDSVGSGPTTLLQTPAALAWLAAMGDAVAAAATLLQRMSLPSGAQEVEAISLLPRA</sequence>
<comment type="caution">
    <text evidence="2">The sequence shown here is derived from an EMBL/GenBank/DDBJ whole genome shotgun (WGS) entry which is preliminary data.</text>
</comment>
<evidence type="ECO:0000313" key="3">
    <source>
        <dbReference type="Proteomes" id="UP000626109"/>
    </source>
</evidence>
<accession>A0A813JJX8</accession>
<proteinExistence type="predicted"/>